<protein>
    <submittedName>
        <fullName evidence="3">Extensin</fullName>
    </submittedName>
</protein>
<reference evidence="3" key="1">
    <citation type="journal article" date="2023" name="GigaByte">
        <title>Genome assembly of the bearded iris, Iris pallida Lam.</title>
        <authorList>
            <person name="Bruccoleri R.E."/>
            <person name="Oakeley E.J."/>
            <person name="Faust A.M.E."/>
            <person name="Altorfer M."/>
            <person name="Dessus-Babus S."/>
            <person name="Burckhardt D."/>
            <person name="Oertli M."/>
            <person name="Naumann U."/>
            <person name="Petersen F."/>
            <person name="Wong J."/>
        </authorList>
    </citation>
    <scope>NUCLEOTIDE SEQUENCE</scope>
    <source>
        <strain evidence="3">GSM-AAB239-AS_SAM_17_03QT</strain>
    </source>
</reference>
<feature type="region of interest" description="Disordered" evidence="1">
    <location>
        <begin position="86"/>
        <end position="115"/>
    </location>
</feature>
<evidence type="ECO:0000313" key="3">
    <source>
        <dbReference type="EMBL" id="KAJ6797960.1"/>
    </source>
</evidence>
<dbReference type="EMBL" id="JANAVB010040618">
    <property type="protein sequence ID" value="KAJ6797960.1"/>
    <property type="molecule type" value="Genomic_DNA"/>
</dbReference>
<comment type="caution">
    <text evidence="3">The sequence shown here is derived from an EMBL/GenBank/DDBJ whole genome shotgun (WGS) entry which is preliminary data.</text>
</comment>
<proteinExistence type="predicted"/>
<name>A0AAX6E1X7_IRIPA</name>
<gene>
    <name evidence="3" type="ORF">M6B38_215525</name>
</gene>
<reference evidence="3" key="2">
    <citation type="submission" date="2023-04" db="EMBL/GenBank/DDBJ databases">
        <authorList>
            <person name="Bruccoleri R.E."/>
            <person name="Oakeley E.J."/>
            <person name="Faust A.-M."/>
            <person name="Dessus-Babus S."/>
            <person name="Altorfer M."/>
            <person name="Burckhardt D."/>
            <person name="Oertli M."/>
            <person name="Naumann U."/>
            <person name="Petersen F."/>
            <person name="Wong J."/>
        </authorList>
    </citation>
    <scope>NUCLEOTIDE SEQUENCE</scope>
    <source>
        <strain evidence="3">GSM-AAB239-AS_SAM_17_03QT</strain>
        <tissue evidence="3">Leaf</tissue>
    </source>
</reference>
<accession>A0AAX6E1X7</accession>
<organism evidence="3 4">
    <name type="scientific">Iris pallida</name>
    <name type="common">Sweet iris</name>
    <dbReference type="NCBI Taxonomy" id="29817"/>
    <lineage>
        <taxon>Eukaryota</taxon>
        <taxon>Viridiplantae</taxon>
        <taxon>Streptophyta</taxon>
        <taxon>Embryophyta</taxon>
        <taxon>Tracheophyta</taxon>
        <taxon>Spermatophyta</taxon>
        <taxon>Magnoliopsida</taxon>
        <taxon>Liliopsida</taxon>
        <taxon>Asparagales</taxon>
        <taxon>Iridaceae</taxon>
        <taxon>Iridoideae</taxon>
        <taxon>Irideae</taxon>
        <taxon>Iris</taxon>
    </lineage>
</organism>
<keyword evidence="4" id="KW-1185">Reference proteome</keyword>
<evidence type="ECO:0000313" key="4">
    <source>
        <dbReference type="Proteomes" id="UP001140949"/>
    </source>
</evidence>
<dbReference type="AlphaFoldDB" id="A0AAX6E1X7"/>
<keyword evidence="2" id="KW-0812">Transmembrane</keyword>
<sequence>MVFYVREMDLDWEDGGRGSGGSSWRSTLWLGGGRARWYSGRRRGTLAREGVGSSRPVAARSYVAGGPRCTVQAAVGRFWCRGTRVQRRQGRGGTRGGKAQPRRRCSSDGSTSSTGTRRVWSMWWQRARFYTNVAALKRFKDGSERRAPVKVRRRSTHRGGDAEGKWRWWWGCLIWMVVLFVSGVSDTNRVYNV</sequence>
<dbReference type="Proteomes" id="UP001140949">
    <property type="component" value="Unassembled WGS sequence"/>
</dbReference>
<feature type="transmembrane region" description="Helical" evidence="2">
    <location>
        <begin position="168"/>
        <end position="185"/>
    </location>
</feature>
<keyword evidence="2" id="KW-1133">Transmembrane helix</keyword>
<evidence type="ECO:0000256" key="2">
    <source>
        <dbReference type="SAM" id="Phobius"/>
    </source>
</evidence>
<keyword evidence="2" id="KW-0472">Membrane</keyword>
<evidence type="ECO:0000256" key="1">
    <source>
        <dbReference type="SAM" id="MobiDB-lite"/>
    </source>
</evidence>